<dbReference type="EMBL" id="JAGQFT010000002">
    <property type="protein sequence ID" value="MBR0561003.1"/>
    <property type="molecule type" value="Genomic_DNA"/>
</dbReference>
<dbReference type="EMBL" id="JAGQFT020000004">
    <property type="protein sequence ID" value="MBS7456849.1"/>
    <property type="molecule type" value="Genomic_DNA"/>
</dbReference>
<feature type="signal peptide" evidence="1">
    <location>
        <begin position="1"/>
        <end position="35"/>
    </location>
</feature>
<evidence type="ECO:0000256" key="1">
    <source>
        <dbReference type="SAM" id="SignalP"/>
    </source>
</evidence>
<protein>
    <recommendedName>
        <fullName evidence="5">Outer membrane protein assembly factor BamE</fullName>
    </recommendedName>
</protein>
<organism evidence="2">
    <name type="scientific">Coralloluteibacterium stylophorae</name>
    <dbReference type="NCBI Taxonomy" id="1776034"/>
    <lineage>
        <taxon>Bacteria</taxon>
        <taxon>Pseudomonadati</taxon>
        <taxon>Pseudomonadota</taxon>
        <taxon>Gammaproteobacteria</taxon>
        <taxon>Lysobacterales</taxon>
        <taxon>Lysobacteraceae</taxon>
        <taxon>Coralloluteibacterium</taxon>
    </lineage>
</organism>
<evidence type="ECO:0000313" key="3">
    <source>
        <dbReference type="EMBL" id="MBS7456849.1"/>
    </source>
</evidence>
<evidence type="ECO:0008006" key="5">
    <source>
        <dbReference type="Google" id="ProtNLM"/>
    </source>
</evidence>
<accession>A0A8J7VSG5</accession>
<dbReference type="AlphaFoldDB" id="A0A8J7VSG5"/>
<gene>
    <name evidence="2" type="ORF">KB893_00505</name>
    <name evidence="3" type="ORF">KB893_006850</name>
</gene>
<evidence type="ECO:0000313" key="4">
    <source>
        <dbReference type="Proteomes" id="UP000675747"/>
    </source>
</evidence>
<dbReference type="Proteomes" id="UP000675747">
    <property type="component" value="Unassembled WGS sequence"/>
</dbReference>
<comment type="caution">
    <text evidence="2">The sequence shown here is derived from an EMBL/GenBank/DDBJ whole genome shotgun (WGS) entry which is preliminary data.</text>
</comment>
<reference evidence="3 4" key="1">
    <citation type="journal article" date="2021" name="Microbiol. Resour. Announc.">
        <title>Draft Genome Sequence of Coralloluteibacterium stylophorae LMG 29479T.</title>
        <authorList>
            <person name="Karlyshev A.V."/>
            <person name="Kudryashova E.B."/>
            <person name="Ariskina E.V."/>
            <person name="Conroy A.P."/>
            <person name="Abidueva E.Y."/>
        </authorList>
    </citation>
    <scope>NUCLEOTIDE SEQUENCE [LARGE SCALE GENOMIC DNA]</scope>
    <source>
        <strain evidence="3 4">LMG 29479</strain>
    </source>
</reference>
<evidence type="ECO:0000313" key="2">
    <source>
        <dbReference type="EMBL" id="MBR0561003.1"/>
    </source>
</evidence>
<proteinExistence type="predicted"/>
<keyword evidence="1" id="KW-0732">Signal</keyword>
<keyword evidence="4" id="KW-1185">Reference proteome</keyword>
<feature type="chain" id="PRO_5042774169" description="Outer membrane protein assembly factor BamE" evidence="1">
    <location>
        <begin position="36"/>
        <end position="166"/>
    </location>
</feature>
<reference evidence="2" key="2">
    <citation type="submission" date="2021-04" db="EMBL/GenBank/DDBJ databases">
        <authorList>
            <person name="Karlyshev A.V."/>
        </authorList>
    </citation>
    <scope>NUCLEOTIDE SEQUENCE</scope>
    <source>
        <strain evidence="2">LMG 29479</strain>
    </source>
</reference>
<name>A0A8J7VSG5_9GAMM</name>
<dbReference type="RefSeq" id="WP_211924973.1">
    <property type="nucleotide sequence ID" value="NZ_JAGQFT020000004.1"/>
</dbReference>
<sequence>MTTHTKVRDAFAPVRDAMATMLLVVTLMTMPQAMAADVPAAEKYSQQYVLSHIVIGTTTREQVRAAFGEPHQSQGGIVDGVVRADWTYYQRNESMQARTSRARGFLRSAAAFLPGNSETRAAINDANYEVGRVASNMDGMDATNAAPRTLRVQFDDHDVVRSYQFN</sequence>